<organism evidence="2 3">
    <name type="scientific">Neomesorhizobium albiziae</name>
    <dbReference type="NCBI Taxonomy" id="335020"/>
    <lineage>
        <taxon>Bacteria</taxon>
        <taxon>Pseudomonadati</taxon>
        <taxon>Pseudomonadota</taxon>
        <taxon>Alphaproteobacteria</taxon>
        <taxon>Hyphomicrobiales</taxon>
        <taxon>Phyllobacteriaceae</taxon>
        <taxon>Neomesorhizobium</taxon>
    </lineage>
</organism>
<evidence type="ECO:0000313" key="3">
    <source>
        <dbReference type="Proteomes" id="UP000323300"/>
    </source>
</evidence>
<dbReference type="AlphaFoldDB" id="A0A1I3YCK2"/>
<evidence type="ECO:0000256" key="1">
    <source>
        <dbReference type="SAM" id="MobiDB-lite"/>
    </source>
</evidence>
<dbReference type="EMBL" id="FOSL01000004">
    <property type="protein sequence ID" value="SFK29473.1"/>
    <property type="molecule type" value="Genomic_DNA"/>
</dbReference>
<sequence length="134" mass="14207">MTSEFAHLAMLARHAVDAVHGEAATLKPQDRAKGPHGAGAPSATRAEQPIVVAFFQDTEFAARRRAWPTIGQAGDRMLNRSPEIYGSTSFAGEIAIGDRILRDPDGSRKLFEVVSRDPDGIGNAILGLASIANG</sequence>
<proteinExistence type="predicted"/>
<reference evidence="2 3" key="1">
    <citation type="submission" date="2016-10" db="EMBL/GenBank/DDBJ databases">
        <authorList>
            <person name="Varghese N."/>
            <person name="Submissions S."/>
        </authorList>
    </citation>
    <scope>NUCLEOTIDE SEQUENCE [LARGE SCALE GENOMIC DNA]</scope>
    <source>
        <strain evidence="2 3">DSM 21822</strain>
    </source>
</reference>
<keyword evidence="3" id="KW-1185">Reference proteome</keyword>
<evidence type="ECO:0000313" key="2">
    <source>
        <dbReference type="EMBL" id="SFK29473.1"/>
    </source>
</evidence>
<accession>A0A1I3YCK2</accession>
<dbReference type="Proteomes" id="UP000323300">
    <property type="component" value="Unassembled WGS sequence"/>
</dbReference>
<protein>
    <submittedName>
        <fullName evidence="2">Uncharacterized protein</fullName>
    </submittedName>
</protein>
<dbReference type="RefSeq" id="WP_149760006.1">
    <property type="nucleotide sequence ID" value="NZ_BSPE01000007.1"/>
</dbReference>
<name>A0A1I3YCK2_9HYPH</name>
<gene>
    <name evidence="2" type="ORF">SAMN04488498_104342</name>
</gene>
<feature type="region of interest" description="Disordered" evidence="1">
    <location>
        <begin position="25"/>
        <end position="45"/>
    </location>
</feature>